<comment type="caution">
    <text evidence="6">The sequence shown here is derived from an EMBL/GenBank/DDBJ whole genome shotgun (WGS) entry which is preliminary data.</text>
</comment>
<keyword evidence="3" id="KW-0238">DNA-binding</keyword>
<evidence type="ECO:0000256" key="4">
    <source>
        <dbReference type="ARBA" id="ARBA00023163"/>
    </source>
</evidence>
<evidence type="ECO:0000256" key="1">
    <source>
        <dbReference type="ARBA" id="ARBA00009437"/>
    </source>
</evidence>
<organism evidence="6 7">
    <name type="scientific">Sphingobium lactosutens DS20</name>
    <dbReference type="NCBI Taxonomy" id="1331060"/>
    <lineage>
        <taxon>Bacteria</taxon>
        <taxon>Pseudomonadati</taxon>
        <taxon>Pseudomonadota</taxon>
        <taxon>Alphaproteobacteria</taxon>
        <taxon>Sphingomonadales</taxon>
        <taxon>Sphingomonadaceae</taxon>
        <taxon>Sphingobium</taxon>
    </lineage>
</organism>
<dbReference type="Pfam" id="PF00126">
    <property type="entry name" value="HTH_1"/>
    <property type="match status" value="1"/>
</dbReference>
<feature type="domain" description="HTH lysR-type" evidence="5">
    <location>
        <begin position="1"/>
        <end position="58"/>
    </location>
</feature>
<keyword evidence="4" id="KW-0804">Transcription</keyword>
<dbReference type="InterPro" id="IPR000847">
    <property type="entry name" value="LysR_HTH_N"/>
</dbReference>
<protein>
    <recommendedName>
        <fullName evidence="5">HTH lysR-type domain-containing protein</fullName>
    </recommendedName>
</protein>
<dbReference type="InterPro" id="IPR005119">
    <property type="entry name" value="LysR_subst-bd"/>
</dbReference>
<dbReference type="SUPFAM" id="SSF46785">
    <property type="entry name" value="Winged helix' DNA-binding domain"/>
    <property type="match status" value="1"/>
</dbReference>
<name>T0IJ93_9SPHN</name>
<keyword evidence="2" id="KW-0805">Transcription regulation</keyword>
<evidence type="ECO:0000256" key="3">
    <source>
        <dbReference type="ARBA" id="ARBA00023125"/>
    </source>
</evidence>
<accession>T0IJ93</accession>
<proteinExistence type="inferred from homology"/>
<comment type="similarity">
    <text evidence="1">Belongs to the LysR transcriptional regulatory family.</text>
</comment>
<dbReference type="PATRIC" id="fig|1331060.3.peg.4245"/>
<dbReference type="AlphaFoldDB" id="T0IJ93"/>
<dbReference type="Gene3D" id="3.40.190.10">
    <property type="entry name" value="Periplasmic binding protein-like II"/>
    <property type="match status" value="2"/>
</dbReference>
<dbReference type="PROSITE" id="PS50931">
    <property type="entry name" value="HTH_LYSR"/>
    <property type="match status" value="1"/>
</dbReference>
<dbReference type="Gene3D" id="1.10.10.10">
    <property type="entry name" value="Winged helix-like DNA-binding domain superfamily/Winged helix DNA-binding domain"/>
    <property type="match status" value="1"/>
</dbReference>
<dbReference type="eggNOG" id="COG0583">
    <property type="taxonomic scope" value="Bacteria"/>
</dbReference>
<sequence>MDPGQLLTFLAIHDAGGFNRASMTLHKSQPALSRTVHQLEDAIGAKVFLRNASGIQITDEGRLLLEHARQIRDTIRSAEAGLAANKAAKRTELSIGVSSIHPLDQFAKALADLAHDNPRTAARLIVGSDSDLLSAVREGGLDLAILPMPSTRELADLKAEPIFFDHAAVSVYCRAGHPLADLASPSIADLSGASWIMGFPGSIFRDRLDALFDAAKVRRPRIALEVDDARARSTFVLKSDMVSIFPLHAVKALVDSKDLVAIPFPLWDNPQPLAAVCAEGNEAFRQKFAEYLRRHHQHDE</sequence>
<dbReference type="Pfam" id="PF03466">
    <property type="entry name" value="LysR_substrate"/>
    <property type="match status" value="1"/>
</dbReference>
<dbReference type="EMBL" id="ATDP01000106">
    <property type="protein sequence ID" value="EQB11795.1"/>
    <property type="molecule type" value="Genomic_DNA"/>
</dbReference>
<dbReference type="GO" id="GO:0000976">
    <property type="term" value="F:transcription cis-regulatory region binding"/>
    <property type="evidence" value="ECO:0007669"/>
    <property type="project" value="TreeGrafter"/>
</dbReference>
<dbReference type="RefSeq" id="WP_021227860.1">
    <property type="nucleotide sequence ID" value="NZ_ATDP01000106.1"/>
</dbReference>
<evidence type="ECO:0000259" key="5">
    <source>
        <dbReference type="PROSITE" id="PS50931"/>
    </source>
</evidence>
<dbReference type="InterPro" id="IPR036390">
    <property type="entry name" value="WH_DNA-bd_sf"/>
</dbReference>
<keyword evidence="7" id="KW-1185">Reference proteome</keyword>
<dbReference type="PRINTS" id="PR00039">
    <property type="entry name" value="HTHLYSR"/>
</dbReference>
<dbReference type="SUPFAM" id="SSF53850">
    <property type="entry name" value="Periplasmic binding protein-like II"/>
    <property type="match status" value="1"/>
</dbReference>
<evidence type="ECO:0000313" key="7">
    <source>
        <dbReference type="Proteomes" id="UP000015531"/>
    </source>
</evidence>
<dbReference type="PANTHER" id="PTHR30126:SF98">
    <property type="entry name" value="HTH-TYPE TRANSCRIPTIONAL ACTIVATOR BAUR"/>
    <property type="match status" value="1"/>
</dbReference>
<dbReference type="InterPro" id="IPR036388">
    <property type="entry name" value="WH-like_DNA-bd_sf"/>
</dbReference>
<dbReference type="GO" id="GO:0003700">
    <property type="term" value="F:DNA-binding transcription factor activity"/>
    <property type="evidence" value="ECO:0007669"/>
    <property type="project" value="InterPro"/>
</dbReference>
<dbReference type="Proteomes" id="UP000015531">
    <property type="component" value="Unassembled WGS sequence"/>
</dbReference>
<dbReference type="OrthoDB" id="5297263at2"/>
<evidence type="ECO:0000313" key="6">
    <source>
        <dbReference type="EMBL" id="EQB11795.1"/>
    </source>
</evidence>
<gene>
    <name evidence="6" type="ORF">RLDS_21950</name>
</gene>
<dbReference type="PANTHER" id="PTHR30126">
    <property type="entry name" value="HTH-TYPE TRANSCRIPTIONAL REGULATOR"/>
    <property type="match status" value="1"/>
</dbReference>
<reference evidence="6 7" key="1">
    <citation type="journal article" date="2013" name="Genome Announc.">
        <title>Draft Genome Sequence of Sphingobium lactosutens Strain DS20T, Isolated from a Hexachlorocyclohexane Dumpsite.</title>
        <authorList>
            <person name="Kumar R."/>
            <person name="Dwivedi V."/>
            <person name="Negi V."/>
            <person name="Khurana J.P."/>
            <person name="Lal R."/>
        </authorList>
    </citation>
    <scope>NUCLEOTIDE SEQUENCE [LARGE SCALE GENOMIC DNA]</scope>
    <source>
        <strain evidence="6 7">DS20</strain>
    </source>
</reference>
<evidence type="ECO:0000256" key="2">
    <source>
        <dbReference type="ARBA" id="ARBA00023015"/>
    </source>
</evidence>